<feature type="chain" id="PRO_5034817695" description="Ig-like domain-containing protein" evidence="1">
    <location>
        <begin position="18"/>
        <end position="213"/>
    </location>
</feature>
<keyword evidence="3" id="KW-1185">Reference proteome</keyword>
<sequence length="213" mass="22226">MMCLRLALIILLSTALGASSTAVVAQPRNAAPAPSSSPASPYNPSIFCDPSTFHVAEWYDISSSNPAKGTLACIADSNRYVCQYDMSSGTLEPSQPSQCSASPSLETAVPSTSEPCGYRCPTTPSSSSSSSSSLFAISGLLNLDNIVCTYKNGAICTYSTTSGQLLDGQDDGCSISMAPSTCGGATRRRYRREDNLTAMLKRKAAAAMAPMQS</sequence>
<accession>A0A8H6S9F9</accession>
<keyword evidence="1" id="KW-0732">Signal</keyword>
<evidence type="ECO:0000256" key="1">
    <source>
        <dbReference type="SAM" id="SignalP"/>
    </source>
</evidence>
<feature type="signal peptide" evidence="1">
    <location>
        <begin position="1"/>
        <end position="17"/>
    </location>
</feature>
<proteinExistence type="predicted"/>
<dbReference type="AlphaFoldDB" id="A0A8H6S9F9"/>
<dbReference type="EMBL" id="JACAZE010000020">
    <property type="protein sequence ID" value="KAF7293755.1"/>
    <property type="molecule type" value="Genomic_DNA"/>
</dbReference>
<name>A0A8H6S9F9_MYCCL</name>
<gene>
    <name evidence="2" type="ORF">HMN09_01170800</name>
</gene>
<evidence type="ECO:0000313" key="3">
    <source>
        <dbReference type="Proteomes" id="UP000613580"/>
    </source>
</evidence>
<evidence type="ECO:0008006" key="4">
    <source>
        <dbReference type="Google" id="ProtNLM"/>
    </source>
</evidence>
<comment type="caution">
    <text evidence="2">The sequence shown here is derived from an EMBL/GenBank/DDBJ whole genome shotgun (WGS) entry which is preliminary data.</text>
</comment>
<reference evidence="2" key="1">
    <citation type="submission" date="2020-05" db="EMBL/GenBank/DDBJ databases">
        <title>Mycena genomes resolve the evolution of fungal bioluminescence.</title>
        <authorList>
            <person name="Tsai I.J."/>
        </authorList>
    </citation>
    <scope>NUCLEOTIDE SEQUENCE</scope>
    <source>
        <strain evidence="2">110903Hualien_Pintung</strain>
    </source>
</reference>
<organism evidence="2 3">
    <name type="scientific">Mycena chlorophos</name>
    <name type="common">Agaric fungus</name>
    <name type="synonym">Agaricus chlorophos</name>
    <dbReference type="NCBI Taxonomy" id="658473"/>
    <lineage>
        <taxon>Eukaryota</taxon>
        <taxon>Fungi</taxon>
        <taxon>Dikarya</taxon>
        <taxon>Basidiomycota</taxon>
        <taxon>Agaricomycotina</taxon>
        <taxon>Agaricomycetes</taxon>
        <taxon>Agaricomycetidae</taxon>
        <taxon>Agaricales</taxon>
        <taxon>Marasmiineae</taxon>
        <taxon>Mycenaceae</taxon>
        <taxon>Mycena</taxon>
    </lineage>
</organism>
<dbReference type="Proteomes" id="UP000613580">
    <property type="component" value="Unassembled WGS sequence"/>
</dbReference>
<protein>
    <recommendedName>
        <fullName evidence="4">Ig-like domain-containing protein</fullName>
    </recommendedName>
</protein>
<evidence type="ECO:0000313" key="2">
    <source>
        <dbReference type="EMBL" id="KAF7293755.1"/>
    </source>
</evidence>